<dbReference type="InterPro" id="IPR002068">
    <property type="entry name" value="A-crystallin/Hsp20_dom"/>
</dbReference>
<organism evidence="5 6">
    <name type="scientific">Caballeronia terrestris</name>
    <dbReference type="NCBI Taxonomy" id="1226301"/>
    <lineage>
        <taxon>Bacteria</taxon>
        <taxon>Pseudomonadati</taxon>
        <taxon>Pseudomonadota</taxon>
        <taxon>Betaproteobacteria</taxon>
        <taxon>Burkholderiales</taxon>
        <taxon>Burkholderiaceae</taxon>
        <taxon>Caballeronia</taxon>
    </lineage>
</organism>
<gene>
    <name evidence="5" type="ORF">AWB67_05049</name>
</gene>
<dbReference type="Pfam" id="PF00011">
    <property type="entry name" value="HSP20"/>
    <property type="match status" value="1"/>
</dbReference>
<dbReference type="OrthoDB" id="9788892at2"/>
<dbReference type="InterPro" id="IPR008978">
    <property type="entry name" value="HSP20-like_chaperone"/>
</dbReference>
<sequence length="140" mass="15675">MNENTQVAQRNAGSAGNAGEVARRNDDRARRVTLTPAVDIVEDTHGVTLWADLPGVPREKLDVKVHDGRLYIEAEAAVSTPDNIRLNHVEIRAPRFARAFTLSDEFDTSRIDANLQNGVLKLSIPRREEARPRRVEIRAE</sequence>
<comment type="caution">
    <text evidence="5">The sequence shown here is derived from an EMBL/GenBank/DDBJ whole genome shotgun (WGS) entry which is preliminary data.</text>
</comment>
<dbReference type="PANTHER" id="PTHR11527">
    <property type="entry name" value="HEAT-SHOCK PROTEIN 20 FAMILY MEMBER"/>
    <property type="match status" value="1"/>
</dbReference>
<comment type="similarity">
    <text evidence="1 2">Belongs to the small heat shock protein (HSP20) family.</text>
</comment>
<protein>
    <submittedName>
        <fullName evidence="5">Heat shock protein Hsp20</fullName>
    </submittedName>
</protein>
<feature type="region of interest" description="Disordered" evidence="3">
    <location>
        <begin position="1"/>
        <end position="28"/>
    </location>
</feature>
<evidence type="ECO:0000313" key="5">
    <source>
        <dbReference type="EMBL" id="SAL77168.1"/>
    </source>
</evidence>
<evidence type="ECO:0000259" key="4">
    <source>
        <dbReference type="PROSITE" id="PS01031"/>
    </source>
</evidence>
<evidence type="ECO:0000256" key="2">
    <source>
        <dbReference type="RuleBase" id="RU003616"/>
    </source>
</evidence>
<evidence type="ECO:0000256" key="1">
    <source>
        <dbReference type="PROSITE-ProRule" id="PRU00285"/>
    </source>
</evidence>
<reference evidence="5" key="1">
    <citation type="submission" date="2016-01" db="EMBL/GenBank/DDBJ databases">
        <authorList>
            <person name="Peeters C."/>
        </authorList>
    </citation>
    <scope>NUCLEOTIDE SEQUENCE [LARGE SCALE GENOMIC DNA]</scope>
    <source>
        <strain evidence="5">LMG 22937</strain>
    </source>
</reference>
<dbReference type="RefSeq" id="WP_087658917.1">
    <property type="nucleotide sequence ID" value="NZ_FCOL02000040.1"/>
</dbReference>
<keyword evidence="6" id="KW-1185">Reference proteome</keyword>
<dbReference type="CDD" id="cd06464">
    <property type="entry name" value="ACD_sHsps-like"/>
    <property type="match status" value="1"/>
</dbReference>
<dbReference type="Gene3D" id="2.60.40.790">
    <property type="match status" value="1"/>
</dbReference>
<evidence type="ECO:0000256" key="3">
    <source>
        <dbReference type="SAM" id="MobiDB-lite"/>
    </source>
</evidence>
<keyword evidence="5" id="KW-0346">Stress response</keyword>
<name>A0A158K7R7_9BURK</name>
<dbReference type="InterPro" id="IPR031107">
    <property type="entry name" value="Small_HSP"/>
</dbReference>
<evidence type="ECO:0000313" key="6">
    <source>
        <dbReference type="Proteomes" id="UP000054925"/>
    </source>
</evidence>
<dbReference type="Proteomes" id="UP000054925">
    <property type="component" value="Unassembled WGS sequence"/>
</dbReference>
<feature type="domain" description="SHSP" evidence="4">
    <location>
        <begin position="29"/>
        <end position="140"/>
    </location>
</feature>
<feature type="compositionally biased region" description="Polar residues" evidence="3">
    <location>
        <begin position="1"/>
        <end position="14"/>
    </location>
</feature>
<dbReference type="PROSITE" id="PS01031">
    <property type="entry name" value="SHSP"/>
    <property type="match status" value="1"/>
</dbReference>
<dbReference type="SUPFAM" id="SSF49764">
    <property type="entry name" value="HSP20-like chaperones"/>
    <property type="match status" value="1"/>
</dbReference>
<accession>A0A158K7R7</accession>
<dbReference type="EMBL" id="FCOL02000040">
    <property type="protein sequence ID" value="SAL77168.1"/>
    <property type="molecule type" value="Genomic_DNA"/>
</dbReference>
<proteinExistence type="inferred from homology"/>
<dbReference type="AlphaFoldDB" id="A0A158K7R7"/>